<keyword evidence="2" id="KW-1185">Reference proteome</keyword>
<accession>A0A1F2P3D9</accession>
<gene>
    <name evidence="1" type="ORF">SBU_001196</name>
</gene>
<name>A0A1F2P3D9_9EURY</name>
<sequence>MPIRLTEERWIHITEEHSEMAGYYFEVLETVEELEAIYEGKMGECIAVRKIGKGKYIVVVYRELSKEDGFVITAFLTRRRKQLERRGKIWGQ</sequence>
<proteinExistence type="predicted"/>
<dbReference type="AlphaFoldDB" id="A0A1F2P3D9"/>
<evidence type="ECO:0000313" key="2">
    <source>
        <dbReference type="Proteomes" id="UP000185779"/>
    </source>
</evidence>
<reference evidence="1" key="1">
    <citation type="submission" date="2016-05" db="EMBL/GenBank/DDBJ databases">
        <title>Microbial consortia oxidize butane by reversing methanogenesis.</title>
        <authorList>
            <person name="Laso-Perez R."/>
            <person name="Richter M."/>
            <person name="Wegener G."/>
            <person name="Musat F."/>
        </authorList>
    </citation>
    <scope>NUCLEOTIDE SEQUENCE [LARGE SCALE GENOMIC DNA]</scope>
    <source>
        <strain evidence="1">BOX1</strain>
    </source>
</reference>
<evidence type="ECO:0000313" key="1">
    <source>
        <dbReference type="EMBL" id="OFV65787.1"/>
    </source>
</evidence>
<dbReference type="Proteomes" id="UP000185779">
    <property type="component" value="Unassembled WGS sequence"/>
</dbReference>
<dbReference type="EMBL" id="LYOR01000006">
    <property type="protein sequence ID" value="OFV65787.1"/>
    <property type="molecule type" value="Genomic_DNA"/>
</dbReference>
<comment type="caution">
    <text evidence="1">The sequence shown here is derived from an EMBL/GenBank/DDBJ whole genome shotgun (WGS) entry which is preliminary data.</text>
</comment>
<evidence type="ECO:0008006" key="3">
    <source>
        <dbReference type="Google" id="ProtNLM"/>
    </source>
</evidence>
<organism evidence="1 2">
    <name type="scientific">Candidatus Syntropharchaeum butanivorans</name>
    <dbReference type="NCBI Taxonomy" id="1839936"/>
    <lineage>
        <taxon>Archaea</taxon>
        <taxon>Methanobacteriati</taxon>
        <taxon>Methanobacteriota</taxon>
        <taxon>Stenosarchaea group</taxon>
        <taxon>Methanomicrobia</taxon>
        <taxon>Methanosarcinales</taxon>
        <taxon>ANME-2 cluster</taxon>
        <taxon>Candidatus Syntropharchaeum</taxon>
    </lineage>
</organism>
<protein>
    <recommendedName>
        <fullName evidence="3">DUF4258 domain-containing protein</fullName>
    </recommendedName>
</protein>
<dbReference type="STRING" id="1839936.SBU_001196"/>